<dbReference type="Proteomes" id="UP000186058">
    <property type="component" value="Unassembled WGS sequence"/>
</dbReference>
<evidence type="ECO:0000313" key="1">
    <source>
        <dbReference type="EMBL" id="OKP86064.1"/>
    </source>
</evidence>
<proteinExistence type="predicted"/>
<keyword evidence="2" id="KW-1185">Reference proteome</keyword>
<comment type="caution">
    <text evidence="1">The sequence shown here is derived from an EMBL/GenBank/DDBJ whole genome shotgun (WGS) entry which is preliminary data.</text>
</comment>
<name>A0ABX3EMF0_9BACL</name>
<accession>A0ABX3EMF0</accession>
<organism evidence="1 2">
    <name type="scientific">Paenibacillus helianthi</name>
    <dbReference type="NCBI Taxonomy" id="1349432"/>
    <lineage>
        <taxon>Bacteria</taxon>
        <taxon>Bacillati</taxon>
        <taxon>Bacillota</taxon>
        <taxon>Bacilli</taxon>
        <taxon>Bacillales</taxon>
        <taxon>Paenibacillaceae</taxon>
        <taxon>Paenibacillus</taxon>
    </lineage>
</organism>
<evidence type="ECO:0000313" key="2">
    <source>
        <dbReference type="Proteomes" id="UP000186058"/>
    </source>
</evidence>
<reference evidence="1 2" key="1">
    <citation type="submission" date="2016-03" db="EMBL/GenBank/DDBJ databases">
        <authorList>
            <person name="Sant'Anna F.H."/>
            <person name="Ambrosini A."/>
            <person name="Souza R."/>
            <person name="Bach E."/>
            <person name="Fernandes G."/>
            <person name="Balsanelli E."/>
            <person name="Baura V.A."/>
            <person name="Souza E.M."/>
            <person name="Passaglia L."/>
        </authorList>
    </citation>
    <scope>NUCLEOTIDE SEQUENCE [LARGE SCALE GENOMIC DNA]</scope>
    <source>
        <strain evidence="1 2">P26E</strain>
    </source>
</reference>
<sequence>MSEKVLKGKEVYGPHYDEAVKRYKENPDWFPNPDESIIVKKNDLKVAREEYNSLVSSGDLEKGHHRQGLAFGGENIQDNIQFTGESTIKKKELSDLDLDFYHEKGLGKEKAKILKVHQTESGIYLFGNNPNHTEATVFQNKVLKWQRDSGLR</sequence>
<protein>
    <submittedName>
        <fullName evidence="1">Uncharacterized protein</fullName>
    </submittedName>
</protein>
<dbReference type="EMBL" id="LVWI01000041">
    <property type="protein sequence ID" value="OKP86064.1"/>
    <property type="molecule type" value="Genomic_DNA"/>
</dbReference>
<gene>
    <name evidence="1" type="ORF">A3844_15010</name>
</gene>